<comment type="caution">
    <text evidence="1">The sequence shown here is derived from an EMBL/GenBank/DDBJ whole genome shotgun (WGS) entry which is preliminary data.</text>
</comment>
<organism evidence="1 2">
    <name type="scientific">Zarea fungicola</name>
    <dbReference type="NCBI Taxonomy" id="93591"/>
    <lineage>
        <taxon>Eukaryota</taxon>
        <taxon>Fungi</taxon>
        <taxon>Dikarya</taxon>
        <taxon>Ascomycota</taxon>
        <taxon>Pezizomycotina</taxon>
        <taxon>Sordariomycetes</taxon>
        <taxon>Hypocreomycetidae</taxon>
        <taxon>Hypocreales</taxon>
        <taxon>Cordycipitaceae</taxon>
        <taxon>Zarea</taxon>
    </lineage>
</organism>
<accession>A0ACC1NUD5</accession>
<evidence type="ECO:0000313" key="1">
    <source>
        <dbReference type="EMBL" id="KAJ2982957.1"/>
    </source>
</evidence>
<dbReference type="Proteomes" id="UP001143910">
    <property type="component" value="Unassembled WGS sequence"/>
</dbReference>
<dbReference type="EMBL" id="JANJQO010000050">
    <property type="protein sequence ID" value="KAJ2982957.1"/>
    <property type="molecule type" value="Genomic_DNA"/>
</dbReference>
<protein>
    <submittedName>
        <fullName evidence="1">Uncharacterized protein</fullName>
    </submittedName>
</protein>
<keyword evidence="2" id="KW-1185">Reference proteome</keyword>
<name>A0ACC1NUD5_9HYPO</name>
<gene>
    <name evidence="1" type="ORF">NQ176_g1041</name>
</gene>
<proteinExistence type="predicted"/>
<reference evidence="1" key="1">
    <citation type="submission" date="2022-08" db="EMBL/GenBank/DDBJ databases">
        <title>Genome Sequence of Lecanicillium fungicola.</title>
        <authorList>
            <person name="Buettner E."/>
        </authorList>
    </citation>
    <scope>NUCLEOTIDE SEQUENCE</scope>
    <source>
        <strain evidence="1">Babe33</strain>
    </source>
</reference>
<sequence>MSADTIPDFLAEQRDNAPEELQPLILDFENFWERKLWHQLTDALVQFFSDEGSARQRLAFYRVFILKFADKINKLKLVDLALKAASQCKDNRERLEFLQSVVKKVDTEDSRDALVFASVAVAQVKLSLNELEEARKDLDAAEKILDSLDSVEVIVHAAFYDANASYYQASNLFQSGSHVSNQEQRKMDFANYYRTALLYLACIDLSTMSDDERHRRAYYLSVAALVSNSIYNFGELLLHPILDALAQDEDDSWLRDLLFAYNRGDLAAYEALSDHIASNKLLNDNSTHLRQKIYLAALTEAVFRRPPHDRAMSFATISQETKVRPDEIEHLIMKALSLGLLRGTIDQVNGIAQITWVQPKVLDMKQIGSMRQRLLDWDSSVNQLGNWIEKAGKDVWAA</sequence>
<evidence type="ECO:0000313" key="2">
    <source>
        <dbReference type="Proteomes" id="UP001143910"/>
    </source>
</evidence>